<proteinExistence type="predicted"/>
<accession>A0ABW6CML0</accession>
<organism evidence="2 3">
    <name type="scientific">Phenylobacterium ferrooxidans</name>
    <dbReference type="NCBI Taxonomy" id="2982689"/>
    <lineage>
        <taxon>Bacteria</taxon>
        <taxon>Pseudomonadati</taxon>
        <taxon>Pseudomonadota</taxon>
        <taxon>Alphaproteobacteria</taxon>
        <taxon>Caulobacterales</taxon>
        <taxon>Caulobacteraceae</taxon>
        <taxon>Phenylobacterium</taxon>
    </lineage>
</organism>
<keyword evidence="1" id="KW-0812">Transmembrane</keyword>
<dbReference type="EMBL" id="JAOTJD010000006">
    <property type="protein sequence ID" value="MFD3263351.1"/>
    <property type="molecule type" value="Genomic_DNA"/>
</dbReference>
<dbReference type="RefSeq" id="WP_377368191.1">
    <property type="nucleotide sequence ID" value="NZ_JAOTJD010000006.1"/>
</dbReference>
<evidence type="ECO:0000256" key="1">
    <source>
        <dbReference type="SAM" id="Phobius"/>
    </source>
</evidence>
<name>A0ABW6CML0_9CAUL</name>
<keyword evidence="3" id="KW-1185">Reference proteome</keyword>
<reference evidence="2 3" key="1">
    <citation type="submission" date="2022-09" db="EMBL/GenBank/DDBJ databases">
        <title>New species of Phenylobacterium.</title>
        <authorList>
            <person name="Mieszkin S."/>
        </authorList>
    </citation>
    <scope>NUCLEOTIDE SEQUENCE [LARGE SCALE GENOMIC DNA]</scope>
    <source>
        <strain evidence="2 3">HK31-G</strain>
    </source>
</reference>
<gene>
    <name evidence="2" type="ORF">OCL97_05130</name>
</gene>
<evidence type="ECO:0000313" key="2">
    <source>
        <dbReference type="EMBL" id="MFD3263351.1"/>
    </source>
</evidence>
<feature type="transmembrane region" description="Helical" evidence="1">
    <location>
        <begin position="12"/>
        <end position="30"/>
    </location>
</feature>
<evidence type="ECO:0000313" key="3">
    <source>
        <dbReference type="Proteomes" id="UP001598130"/>
    </source>
</evidence>
<feature type="transmembrane region" description="Helical" evidence="1">
    <location>
        <begin position="42"/>
        <end position="62"/>
    </location>
</feature>
<comment type="caution">
    <text evidence="2">The sequence shown here is derived from an EMBL/GenBank/DDBJ whole genome shotgun (WGS) entry which is preliminary data.</text>
</comment>
<keyword evidence="1" id="KW-0472">Membrane</keyword>
<dbReference type="Proteomes" id="UP001598130">
    <property type="component" value="Unassembled WGS sequence"/>
</dbReference>
<keyword evidence="1" id="KW-1133">Transmembrane helix</keyword>
<sequence length="201" mass="21888">MQITVSWRHAVYAGTALSICAVGWVGGFIAGKGFWSQESAGWAQAVGTFVAIWASTLVTLAVRRAERADAISDARAHAMDAALRLVANVLVTEQAAEDAAANLDVPATWWLRELQERARRMGHIREDLRAANGPTIAPPELRAHLNLAYSYAEGMERALHELDDRPNEIDLRRIGSFADLARKAVDQALGVVGEEPLSLHL</sequence>
<protein>
    <submittedName>
        <fullName evidence="2">Uncharacterized protein</fullName>
    </submittedName>
</protein>